<evidence type="ECO:0000313" key="9">
    <source>
        <dbReference type="EMBL" id="MDQ1106013.1"/>
    </source>
</evidence>
<dbReference type="GO" id="GO:0016020">
    <property type="term" value="C:membrane"/>
    <property type="evidence" value="ECO:0007669"/>
    <property type="project" value="UniProtKB-SubCell"/>
</dbReference>
<keyword evidence="3 7" id="KW-0812">Transmembrane</keyword>
<accession>A0AAJ1X1W8</accession>
<gene>
    <name evidence="9" type="ORF">QE405_003297</name>
</gene>
<feature type="domain" description="Peptidase S54 rhomboid" evidence="8">
    <location>
        <begin position="142"/>
        <end position="273"/>
    </location>
</feature>
<feature type="transmembrane region" description="Helical" evidence="7">
    <location>
        <begin position="75"/>
        <end position="94"/>
    </location>
</feature>
<evidence type="ECO:0000256" key="7">
    <source>
        <dbReference type="SAM" id="Phobius"/>
    </source>
</evidence>
<dbReference type="PANTHER" id="PTHR43731:SF14">
    <property type="entry name" value="PRESENILIN-ASSOCIATED RHOMBOID-LIKE PROTEIN, MITOCHONDRIAL"/>
    <property type="match status" value="1"/>
</dbReference>
<dbReference type="Pfam" id="PF01694">
    <property type="entry name" value="Rhomboid"/>
    <property type="match status" value="1"/>
</dbReference>
<dbReference type="PANTHER" id="PTHR43731">
    <property type="entry name" value="RHOMBOID PROTEASE"/>
    <property type="match status" value="1"/>
</dbReference>
<dbReference type="RefSeq" id="WP_307202779.1">
    <property type="nucleotide sequence ID" value="NZ_JAUTAN010000001.1"/>
</dbReference>
<evidence type="ECO:0000256" key="3">
    <source>
        <dbReference type="ARBA" id="ARBA00022692"/>
    </source>
</evidence>
<keyword evidence="5 7" id="KW-1133">Transmembrane helix</keyword>
<feature type="transmembrane region" description="Helical" evidence="7">
    <location>
        <begin position="151"/>
        <end position="171"/>
    </location>
</feature>
<proteinExistence type="inferred from homology"/>
<dbReference type="GO" id="GO:0006508">
    <property type="term" value="P:proteolysis"/>
    <property type="evidence" value="ECO:0007669"/>
    <property type="project" value="UniProtKB-KW"/>
</dbReference>
<dbReference type="EMBL" id="JAUTAN010000001">
    <property type="protein sequence ID" value="MDQ1106013.1"/>
    <property type="molecule type" value="Genomic_DNA"/>
</dbReference>
<dbReference type="SUPFAM" id="SSF144091">
    <property type="entry name" value="Rhomboid-like"/>
    <property type="match status" value="1"/>
</dbReference>
<organism evidence="9 10">
    <name type="scientific">Nocardioides zeae</name>
    <dbReference type="NCBI Taxonomy" id="1457234"/>
    <lineage>
        <taxon>Bacteria</taxon>
        <taxon>Bacillati</taxon>
        <taxon>Actinomycetota</taxon>
        <taxon>Actinomycetes</taxon>
        <taxon>Propionibacteriales</taxon>
        <taxon>Nocardioidaceae</taxon>
        <taxon>Nocardioides</taxon>
    </lineage>
</organism>
<comment type="similarity">
    <text evidence="2">Belongs to the peptidase S54 family.</text>
</comment>
<comment type="subcellular location">
    <subcellularLocation>
        <location evidence="1">Membrane</location>
        <topology evidence="1">Multi-pass membrane protein</topology>
    </subcellularLocation>
</comment>
<evidence type="ECO:0000256" key="1">
    <source>
        <dbReference type="ARBA" id="ARBA00004141"/>
    </source>
</evidence>
<protein>
    <submittedName>
        <fullName evidence="9">Membrane associated rhomboid family serine protease</fullName>
    </submittedName>
</protein>
<dbReference type="GO" id="GO:0004252">
    <property type="term" value="F:serine-type endopeptidase activity"/>
    <property type="evidence" value="ECO:0007669"/>
    <property type="project" value="InterPro"/>
</dbReference>
<sequence length="308" mass="31938">MNGVPAGVPVCYRHPGRESHIACQRCGRHICPDCMRDASVGFQCPECVAEGQRSIRRPTAPFGGERTARPELTSYVLIALNAAVFVALLAAGGANSALGRLLLLTPRGACEAGGGQVYVDISNATACGFAPNGSWTEGVTTGAFWQLVTSGFSHVAIWHIAGNMLALYFLGPFVERVTGRWRFLAIYGISLLAGSAAVMWLSEPYSSTLGASGAIFGLIGAALVVVLRVGGDPRQLALWLGLNVVITVAGGSGISWQGHLGGLLGGIAAAGVIVLAPRRNRLLWQASGLLAIAAVVIGLVALRVAELV</sequence>
<dbReference type="Proteomes" id="UP001239215">
    <property type="component" value="Unassembled WGS sequence"/>
</dbReference>
<keyword evidence="6 7" id="KW-0472">Membrane</keyword>
<evidence type="ECO:0000256" key="5">
    <source>
        <dbReference type="ARBA" id="ARBA00022989"/>
    </source>
</evidence>
<comment type="caution">
    <text evidence="9">The sequence shown here is derived from an EMBL/GenBank/DDBJ whole genome shotgun (WGS) entry which is preliminary data.</text>
</comment>
<name>A0AAJ1X1W8_9ACTN</name>
<keyword evidence="9" id="KW-0645">Protease</keyword>
<dbReference type="InterPro" id="IPR035952">
    <property type="entry name" value="Rhomboid-like_sf"/>
</dbReference>
<feature type="transmembrane region" description="Helical" evidence="7">
    <location>
        <begin position="183"/>
        <end position="202"/>
    </location>
</feature>
<dbReference type="Gene3D" id="1.20.1540.10">
    <property type="entry name" value="Rhomboid-like"/>
    <property type="match status" value="1"/>
</dbReference>
<evidence type="ECO:0000256" key="2">
    <source>
        <dbReference type="ARBA" id="ARBA00009045"/>
    </source>
</evidence>
<evidence type="ECO:0000256" key="6">
    <source>
        <dbReference type="ARBA" id="ARBA00023136"/>
    </source>
</evidence>
<evidence type="ECO:0000256" key="4">
    <source>
        <dbReference type="ARBA" id="ARBA00022801"/>
    </source>
</evidence>
<evidence type="ECO:0000313" key="10">
    <source>
        <dbReference type="Proteomes" id="UP001239215"/>
    </source>
</evidence>
<evidence type="ECO:0000259" key="8">
    <source>
        <dbReference type="Pfam" id="PF01694"/>
    </source>
</evidence>
<reference evidence="9" key="1">
    <citation type="submission" date="2023-07" db="EMBL/GenBank/DDBJ databases">
        <title>Functional and genomic diversity of the sorghum phyllosphere microbiome.</title>
        <authorList>
            <person name="Shade A."/>
        </authorList>
    </citation>
    <scope>NUCLEOTIDE SEQUENCE</scope>
    <source>
        <strain evidence="9">SORGH_AS_1067</strain>
    </source>
</reference>
<feature type="transmembrane region" description="Helical" evidence="7">
    <location>
        <begin position="283"/>
        <end position="305"/>
    </location>
</feature>
<dbReference type="InterPro" id="IPR050925">
    <property type="entry name" value="Rhomboid_protease_S54"/>
</dbReference>
<dbReference type="InterPro" id="IPR022764">
    <property type="entry name" value="Peptidase_S54_rhomboid_dom"/>
</dbReference>
<feature type="transmembrane region" description="Helical" evidence="7">
    <location>
        <begin position="236"/>
        <end position="254"/>
    </location>
</feature>
<feature type="transmembrane region" description="Helical" evidence="7">
    <location>
        <begin position="208"/>
        <end position="229"/>
    </location>
</feature>
<keyword evidence="4" id="KW-0378">Hydrolase</keyword>
<feature type="transmembrane region" description="Helical" evidence="7">
    <location>
        <begin position="260"/>
        <end position="276"/>
    </location>
</feature>
<dbReference type="AlphaFoldDB" id="A0AAJ1X1W8"/>